<sequence>MSLKPDNQNITRTRSLGVIKRWIALDTASLSSAQEDEEEILKVESGVQVVDDIEESRVQENKEVHVEALHGDESEVKMKIDEDETSEKLDIDMNLKEVESVEEATESEQRGECKC</sequence>
<proteinExistence type="predicted"/>
<dbReference type="Proteomes" id="UP001295469">
    <property type="component" value="Chromosome C09"/>
</dbReference>
<reference evidence="1" key="1">
    <citation type="submission" date="2021-01" db="EMBL/GenBank/DDBJ databases">
        <authorList>
            <consortium name="Genoscope - CEA"/>
            <person name="William W."/>
        </authorList>
    </citation>
    <scope>NUCLEOTIDE SEQUENCE</scope>
</reference>
<protein>
    <submittedName>
        <fullName evidence="1">(rape) hypothetical protein</fullName>
    </submittedName>
</protein>
<organism evidence="1">
    <name type="scientific">Brassica napus</name>
    <name type="common">Rape</name>
    <dbReference type="NCBI Taxonomy" id="3708"/>
    <lineage>
        <taxon>Eukaryota</taxon>
        <taxon>Viridiplantae</taxon>
        <taxon>Streptophyta</taxon>
        <taxon>Embryophyta</taxon>
        <taxon>Tracheophyta</taxon>
        <taxon>Spermatophyta</taxon>
        <taxon>Magnoliopsida</taxon>
        <taxon>eudicotyledons</taxon>
        <taxon>Gunneridae</taxon>
        <taxon>Pentapetalae</taxon>
        <taxon>rosids</taxon>
        <taxon>malvids</taxon>
        <taxon>Brassicales</taxon>
        <taxon>Brassicaceae</taxon>
        <taxon>Brassiceae</taxon>
        <taxon>Brassica</taxon>
    </lineage>
</organism>
<gene>
    <name evidence="1" type="ORF">DARMORV10_C09P07060.1</name>
</gene>
<dbReference type="EMBL" id="HG994373">
    <property type="protein sequence ID" value="CAF1716272.1"/>
    <property type="molecule type" value="Genomic_DNA"/>
</dbReference>
<accession>A0A816ISJ7</accession>
<dbReference type="AlphaFoldDB" id="A0A816ISJ7"/>
<evidence type="ECO:0000313" key="1">
    <source>
        <dbReference type="EMBL" id="CAF1716272.1"/>
    </source>
</evidence>
<name>A0A816ISJ7_BRANA</name>